<dbReference type="PANTHER" id="PTHR24089">
    <property type="entry name" value="SOLUTE CARRIER FAMILY 25"/>
    <property type="match status" value="1"/>
</dbReference>
<accession>A0A6U0VR38</accession>
<evidence type="ECO:0000313" key="17">
    <source>
        <dbReference type="EMBL" id="CAD8775373.1"/>
    </source>
</evidence>
<dbReference type="GO" id="GO:0046872">
    <property type="term" value="F:metal ion binding"/>
    <property type="evidence" value="ECO:0007669"/>
    <property type="project" value="UniProtKB-KW"/>
</dbReference>
<feature type="repeat" description="Solcar" evidence="12">
    <location>
        <begin position="47"/>
        <end position="132"/>
    </location>
</feature>
<dbReference type="FunFam" id="1.50.40.10:FF:000016">
    <property type="entry name" value="Solute carrier family 25 member 23"/>
    <property type="match status" value="1"/>
</dbReference>
<dbReference type="GO" id="GO:0055085">
    <property type="term" value="P:transmembrane transport"/>
    <property type="evidence" value="ECO:0007669"/>
    <property type="project" value="InterPro"/>
</dbReference>
<keyword evidence="8" id="KW-0106">Calcium</keyword>
<evidence type="ECO:0000256" key="15">
    <source>
        <dbReference type="SAM" id="Phobius"/>
    </source>
</evidence>
<feature type="transmembrane region" description="Helical" evidence="15">
    <location>
        <begin position="239"/>
        <end position="261"/>
    </location>
</feature>
<keyword evidence="10" id="KW-0496">Mitochondrion</keyword>
<keyword evidence="11 12" id="KW-0472">Membrane</keyword>
<evidence type="ECO:0000256" key="7">
    <source>
        <dbReference type="ARBA" id="ARBA00022792"/>
    </source>
</evidence>
<evidence type="ECO:0000256" key="9">
    <source>
        <dbReference type="ARBA" id="ARBA00022989"/>
    </source>
</evidence>
<evidence type="ECO:0000256" key="8">
    <source>
        <dbReference type="ARBA" id="ARBA00022837"/>
    </source>
</evidence>
<keyword evidence="4 12" id="KW-0812">Transmembrane</keyword>
<keyword evidence="3 13" id="KW-0813">Transport</keyword>
<feature type="compositionally biased region" description="Basic and acidic residues" evidence="14">
    <location>
        <begin position="26"/>
        <end position="44"/>
    </location>
</feature>
<dbReference type="Gene3D" id="1.50.40.10">
    <property type="entry name" value="Mitochondrial carrier domain"/>
    <property type="match status" value="1"/>
</dbReference>
<protein>
    <recommendedName>
        <fullName evidence="18">Mitochondrial carrier protein</fullName>
    </recommendedName>
</protein>
<reference evidence="17" key="1">
    <citation type="submission" date="2021-01" db="EMBL/GenBank/DDBJ databases">
        <authorList>
            <person name="Corre E."/>
            <person name="Pelletier E."/>
            <person name="Niang G."/>
            <person name="Scheremetjew M."/>
            <person name="Finn R."/>
            <person name="Kale V."/>
            <person name="Holt S."/>
            <person name="Cochrane G."/>
            <person name="Meng A."/>
            <person name="Brown T."/>
            <person name="Cohen L."/>
        </authorList>
    </citation>
    <scope>NUCLEOTIDE SEQUENCE</scope>
    <source>
        <strain evidence="17">SAG 63-3</strain>
    </source>
</reference>
<feature type="region of interest" description="Disordered" evidence="14">
    <location>
        <begin position="1"/>
        <end position="44"/>
    </location>
</feature>
<evidence type="ECO:0000256" key="11">
    <source>
        <dbReference type="ARBA" id="ARBA00023136"/>
    </source>
</evidence>
<dbReference type="Pfam" id="PF00153">
    <property type="entry name" value="Mito_carr"/>
    <property type="match status" value="3"/>
</dbReference>
<comment type="subcellular location">
    <subcellularLocation>
        <location evidence="1">Mitochondrion inner membrane</location>
        <topology evidence="1">Multi-pass membrane protein</topology>
    </subcellularLocation>
</comment>
<evidence type="ECO:0000256" key="6">
    <source>
        <dbReference type="ARBA" id="ARBA00022737"/>
    </source>
</evidence>
<dbReference type="InterPro" id="IPR023395">
    <property type="entry name" value="MCP_dom_sf"/>
</dbReference>
<dbReference type="InterPro" id="IPR002067">
    <property type="entry name" value="MCP"/>
</dbReference>
<evidence type="ECO:0000256" key="5">
    <source>
        <dbReference type="ARBA" id="ARBA00022723"/>
    </source>
</evidence>
<dbReference type="PROSITE" id="PS50920">
    <property type="entry name" value="SOLCAR"/>
    <property type="match status" value="3"/>
</dbReference>
<feature type="compositionally biased region" description="Polar residues" evidence="14">
    <location>
        <begin position="1"/>
        <end position="22"/>
    </location>
</feature>
<comment type="similarity">
    <text evidence="2 13">Belongs to the mitochondrial carrier (TC 2.A.29) family.</text>
</comment>
<organism evidence="17">
    <name type="scientific">Polytomella parva</name>
    <dbReference type="NCBI Taxonomy" id="51329"/>
    <lineage>
        <taxon>Eukaryota</taxon>
        <taxon>Viridiplantae</taxon>
        <taxon>Chlorophyta</taxon>
        <taxon>core chlorophytes</taxon>
        <taxon>Chlorophyceae</taxon>
        <taxon>CS clade</taxon>
        <taxon>Chlamydomonadales</taxon>
        <taxon>Chlamydomonadaceae</taxon>
        <taxon>Polytomella</taxon>
    </lineage>
</organism>
<dbReference type="InterPro" id="IPR018108">
    <property type="entry name" value="MCP_transmembrane"/>
</dbReference>
<dbReference type="PRINTS" id="PR00926">
    <property type="entry name" value="MITOCARRIER"/>
</dbReference>
<evidence type="ECO:0000256" key="4">
    <source>
        <dbReference type="ARBA" id="ARBA00022692"/>
    </source>
</evidence>
<evidence type="ECO:0000256" key="2">
    <source>
        <dbReference type="ARBA" id="ARBA00006375"/>
    </source>
</evidence>
<feature type="repeat" description="Solcar" evidence="12">
    <location>
        <begin position="236"/>
        <end position="325"/>
    </location>
</feature>
<evidence type="ECO:0008006" key="18">
    <source>
        <dbReference type="Google" id="ProtNLM"/>
    </source>
</evidence>
<gene>
    <name evidence="16" type="ORF">PPAR00522_LOCUS11712</name>
    <name evidence="17" type="ORF">PPAR00522_LOCUS11713</name>
</gene>
<evidence type="ECO:0000256" key="3">
    <source>
        <dbReference type="ARBA" id="ARBA00022448"/>
    </source>
</evidence>
<feature type="transmembrane region" description="Helical" evidence="15">
    <location>
        <begin position="197"/>
        <end position="219"/>
    </location>
</feature>
<keyword evidence="6" id="KW-0677">Repeat</keyword>
<evidence type="ECO:0000256" key="13">
    <source>
        <dbReference type="RuleBase" id="RU000488"/>
    </source>
</evidence>
<name>A0A6U0VR38_9CHLO</name>
<dbReference type="SUPFAM" id="SSF103506">
    <property type="entry name" value="Mitochondrial carrier"/>
    <property type="match status" value="1"/>
</dbReference>
<dbReference type="EMBL" id="HBFM01018124">
    <property type="protein sequence ID" value="CAD8775373.1"/>
    <property type="molecule type" value="Transcribed_RNA"/>
</dbReference>
<proteinExistence type="inferred from homology"/>
<feature type="repeat" description="Solcar" evidence="12">
    <location>
        <begin position="141"/>
        <end position="226"/>
    </location>
</feature>
<sequence>MTSQTMLRSSETGINSNSTQLLPCQEELHPNEKPEKKNRHKSESEPIRTYKVFLSGGLAGAISRTATAPIDRLKMLLQVQDQAKGLSIRDGLQKMRSEGTISAYFRGNGANVLKIAPETALKLTLNDSIRHFISNDDPKAVTVSDRMISGAIAGAIAQGLLYPVDTIRTRLATSPHGMYRGILHTAYKIRRDECMRAFYRGLLPSTIGVLPFSGVDIALFEILKGRLLDAYDGSPPHAFILGAGMISSSLGQIVSYPLALVRTRLQAQRREPDGKLKYTGMRDVFRKTLEREGPRGLYKGLLPNILKLAPAAGISWYVFEETKLVLGVDPRS</sequence>
<keyword evidence="5" id="KW-0479">Metal-binding</keyword>
<evidence type="ECO:0000256" key="10">
    <source>
        <dbReference type="ARBA" id="ARBA00023128"/>
    </source>
</evidence>
<keyword evidence="7" id="KW-0999">Mitochondrion inner membrane</keyword>
<evidence type="ECO:0000256" key="12">
    <source>
        <dbReference type="PROSITE-ProRule" id="PRU00282"/>
    </source>
</evidence>
<evidence type="ECO:0000256" key="1">
    <source>
        <dbReference type="ARBA" id="ARBA00004448"/>
    </source>
</evidence>
<keyword evidence="9 15" id="KW-1133">Transmembrane helix</keyword>
<evidence type="ECO:0000256" key="14">
    <source>
        <dbReference type="SAM" id="MobiDB-lite"/>
    </source>
</evidence>
<dbReference type="GO" id="GO:0005743">
    <property type="term" value="C:mitochondrial inner membrane"/>
    <property type="evidence" value="ECO:0007669"/>
    <property type="project" value="UniProtKB-SubCell"/>
</dbReference>
<evidence type="ECO:0000313" key="16">
    <source>
        <dbReference type="EMBL" id="CAD8775371.1"/>
    </source>
</evidence>
<dbReference type="AlphaFoldDB" id="A0A6U0VR38"/>
<dbReference type="EMBL" id="HBFM01018123">
    <property type="protein sequence ID" value="CAD8775371.1"/>
    <property type="molecule type" value="Transcribed_RNA"/>
</dbReference>